<dbReference type="AlphaFoldDB" id="A0AAD8APX1"/>
<dbReference type="Proteomes" id="UP001233172">
    <property type="component" value="Unassembled WGS sequence"/>
</dbReference>
<evidence type="ECO:0000313" key="3">
    <source>
        <dbReference type="Proteomes" id="UP001233172"/>
    </source>
</evidence>
<feature type="region of interest" description="Disordered" evidence="1">
    <location>
        <begin position="28"/>
        <end position="94"/>
    </location>
</feature>
<proteinExistence type="predicted"/>
<reference evidence="2" key="2">
    <citation type="submission" date="2023-04" db="EMBL/GenBank/DDBJ databases">
        <authorList>
            <person name="Bu L."/>
            <person name="Lu L."/>
            <person name="Laidemitt M.R."/>
            <person name="Zhang S.M."/>
            <person name="Mutuku M."/>
            <person name="Mkoji G."/>
            <person name="Steinauer M."/>
            <person name="Loker E.S."/>
        </authorList>
    </citation>
    <scope>NUCLEOTIDE SEQUENCE</scope>
    <source>
        <strain evidence="2">KasaAsao</strain>
        <tissue evidence="2">Whole Snail</tissue>
    </source>
</reference>
<name>A0AAD8APX1_BIOPF</name>
<keyword evidence="2" id="KW-0687">Ribonucleoprotein</keyword>
<keyword evidence="3" id="KW-1185">Reference proteome</keyword>
<dbReference type="GO" id="GO:0005840">
    <property type="term" value="C:ribosome"/>
    <property type="evidence" value="ECO:0007669"/>
    <property type="project" value="UniProtKB-KW"/>
</dbReference>
<gene>
    <name evidence="2" type="ORF">Bpfe_030273</name>
</gene>
<comment type="caution">
    <text evidence="2">The sequence shown here is derived from an EMBL/GenBank/DDBJ whole genome shotgun (WGS) entry which is preliminary data.</text>
</comment>
<sequence length="94" mass="9889">MLPCWLLRMLQEDAKNWVLQHIKLRATGGSRTETPGPGALSALRATGGNRTETPGPGPGAQSALRATGGNRTETPGPGAQSALSLSIMERRQLN</sequence>
<evidence type="ECO:0000256" key="1">
    <source>
        <dbReference type="SAM" id="MobiDB-lite"/>
    </source>
</evidence>
<organism evidence="2 3">
    <name type="scientific">Biomphalaria pfeifferi</name>
    <name type="common">Bloodfluke planorb</name>
    <name type="synonym">Freshwater snail</name>
    <dbReference type="NCBI Taxonomy" id="112525"/>
    <lineage>
        <taxon>Eukaryota</taxon>
        <taxon>Metazoa</taxon>
        <taxon>Spiralia</taxon>
        <taxon>Lophotrochozoa</taxon>
        <taxon>Mollusca</taxon>
        <taxon>Gastropoda</taxon>
        <taxon>Heterobranchia</taxon>
        <taxon>Euthyneura</taxon>
        <taxon>Panpulmonata</taxon>
        <taxon>Hygrophila</taxon>
        <taxon>Lymnaeoidea</taxon>
        <taxon>Planorbidae</taxon>
        <taxon>Biomphalaria</taxon>
    </lineage>
</organism>
<reference evidence="2" key="1">
    <citation type="journal article" date="2023" name="PLoS Negl. Trop. Dis.">
        <title>A genome sequence for Biomphalaria pfeifferi, the major vector snail for the human-infecting parasite Schistosoma mansoni.</title>
        <authorList>
            <person name="Bu L."/>
            <person name="Lu L."/>
            <person name="Laidemitt M.R."/>
            <person name="Zhang S.M."/>
            <person name="Mutuku M."/>
            <person name="Mkoji G."/>
            <person name="Steinauer M."/>
            <person name="Loker E.S."/>
        </authorList>
    </citation>
    <scope>NUCLEOTIDE SEQUENCE</scope>
    <source>
        <strain evidence="2">KasaAsao</strain>
    </source>
</reference>
<dbReference type="EMBL" id="JASAOG010000334">
    <property type="protein sequence ID" value="KAK0040302.1"/>
    <property type="molecule type" value="Genomic_DNA"/>
</dbReference>
<keyword evidence="2" id="KW-0689">Ribosomal protein</keyword>
<evidence type="ECO:0000313" key="2">
    <source>
        <dbReference type="EMBL" id="KAK0040302.1"/>
    </source>
</evidence>
<accession>A0AAD8APX1</accession>
<protein>
    <submittedName>
        <fullName evidence="2">40S ribosomal protein S14</fullName>
    </submittedName>
</protein>